<gene>
    <name evidence="4" type="ORF">FMM06_04395</name>
</gene>
<dbReference type="GO" id="GO:0032259">
    <property type="term" value="P:methylation"/>
    <property type="evidence" value="ECO:0007669"/>
    <property type="project" value="UniProtKB-KW"/>
</dbReference>
<feature type="chain" id="PRO_5022060266" evidence="2">
    <location>
        <begin position="20"/>
        <end position="229"/>
    </location>
</feature>
<feature type="domain" description="Methyltransferase" evidence="3">
    <location>
        <begin position="64"/>
        <end position="160"/>
    </location>
</feature>
<sequence length="229" mass="24671">MSRVRVVSALALLPLLSAAPGFPRPDRPVASIVSAEWSDEKSRDNAREAEQVMVFVGARPGMTIADIGAGSGYYTVRLAPRLMPTGKVIAEDIVPATVRQLRARVRKAGLTNVEVVLGRADDPRLRARSVDTALMVHMYHEISQPFALLWHLRAALKPGGKVAIVDIDRPTAQHGTPRALLACELAAVGYRRIGDLDLGAAGGYLAVFEPVGQRPRPSAIRACKMRDPG</sequence>
<dbReference type="Pfam" id="PF13649">
    <property type="entry name" value="Methyltransf_25"/>
    <property type="match status" value="1"/>
</dbReference>
<dbReference type="AlphaFoldDB" id="A0A552UGP9"/>
<dbReference type="InterPro" id="IPR041698">
    <property type="entry name" value="Methyltransf_25"/>
</dbReference>
<dbReference type="EMBL" id="VJWA01000001">
    <property type="protein sequence ID" value="TRW17413.1"/>
    <property type="molecule type" value="Genomic_DNA"/>
</dbReference>
<dbReference type="Gene3D" id="3.40.50.150">
    <property type="entry name" value="Vaccinia Virus protein VP39"/>
    <property type="match status" value="1"/>
</dbReference>
<name>A0A552UGP9_9SPHN</name>
<dbReference type="InterPro" id="IPR029063">
    <property type="entry name" value="SAM-dependent_MTases_sf"/>
</dbReference>
<dbReference type="CDD" id="cd02440">
    <property type="entry name" value="AdoMet_MTases"/>
    <property type="match status" value="1"/>
</dbReference>
<evidence type="ECO:0000256" key="1">
    <source>
        <dbReference type="ARBA" id="ARBA00022679"/>
    </source>
</evidence>
<keyword evidence="4" id="KW-0489">Methyltransferase</keyword>
<dbReference type="OrthoDB" id="9784101at2"/>
<evidence type="ECO:0000313" key="4">
    <source>
        <dbReference type="EMBL" id="TRW17413.1"/>
    </source>
</evidence>
<proteinExistence type="predicted"/>
<accession>A0A552UGP9</accession>
<dbReference type="RefSeq" id="WP_143554958.1">
    <property type="nucleotide sequence ID" value="NZ_VJWA01000001.1"/>
</dbReference>
<evidence type="ECO:0000313" key="5">
    <source>
        <dbReference type="Proteomes" id="UP000317894"/>
    </source>
</evidence>
<organism evidence="4 5">
    <name type="scientific">Glacieibacterium frigidum</name>
    <dbReference type="NCBI Taxonomy" id="2593303"/>
    <lineage>
        <taxon>Bacteria</taxon>
        <taxon>Pseudomonadati</taxon>
        <taxon>Pseudomonadota</taxon>
        <taxon>Alphaproteobacteria</taxon>
        <taxon>Sphingomonadales</taxon>
        <taxon>Sphingosinicellaceae</taxon>
        <taxon>Glacieibacterium</taxon>
    </lineage>
</organism>
<dbReference type="SUPFAM" id="SSF53335">
    <property type="entry name" value="S-adenosyl-L-methionine-dependent methyltransferases"/>
    <property type="match status" value="1"/>
</dbReference>
<protein>
    <submittedName>
        <fullName evidence="4">Methyltransferase domain-containing protein</fullName>
    </submittedName>
</protein>
<comment type="caution">
    <text evidence="4">The sequence shown here is derived from an EMBL/GenBank/DDBJ whole genome shotgun (WGS) entry which is preliminary data.</text>
</comment>
<dbReference type="GO" id="GO:0008168">
    <property type="term" value="F:methyltransferase activity"/>
    <property type="evidence" value="ECO:0007669"/>
    <property type="project" value="UniProtKB-KW"/>
</dbReference>
<feature type="signal peptide" evidence="2">
    <location>
        <begin position="1"/>
        <end position="19"/>
    </location>
</feature>
<keyword evidence="5" id="KW-1185">Reference proteome</keyword>
<evidence type="ECO:0000256" key="2">
    <source>
        <dbReference type="SAM" id="SignalP"/>
    </source>
</evidence>
<dbReference type="PANTHER" id="PTHR43861:SF3">
    <property type="entry name" value="PUTATIVE (AFU_ORTHOLOGUE AFUA_2G14390)-RELATED"/>
    <property type="match status" value="1"/>
</dbReference>
<keyword evidence="1 4" id="KW-0808">Transferase</keyword>
<dbReference type="Proteomes" id="UP000317894">
    <property type="component" value="Unassembled WGS sequence"/>
</dbReference>
<evidence type="ECO:0000259" key="3">
    <source>
        <dbReference type="Pfam" id="PF13649"/>
    </source>
</evidence>
<keyword evidence="2" id="KW-0732">Signal</keyword>
<dbReference type="PANTHER" id="PTHR43861">
    <property type="entry name" value="TRANS-ACONITATE 2-METHYLTRANSFERASE-RELATED"/>
    <property type="match status" value="1"/>
</dbReference>
<reference evidence="4 5" key="1">
    <citation type="submission" date="2019-07" db="EMBL/GenBank/DDBJ databases">
        <title>Novel species isolated from glacier.</title>
        <authorList>
            <person name="Liu Q."/>
            <person name="Xin Y.-H."/>
        </authorList>
    </citation>
    <scope>NUCLEOTIDE SEQUENCE [LARGE SCALE GENOMIC DNA]</scope>
    <source>
        <strain evidence="4 5">LB1R16</strain>
    </source>
</reference>